<evidence type="ECO:0000259" key="1">
    <source>
        <dbReference type="PROSITE" id="PS50181"/>
    </source>
</evidence>
<gene>
    <name evidence="2" type="ORF">ACH5RR_026708</name>
</gene>
<name>A0ABD2Z3G3_9GENT</name>
<dbReference type="InterPro" id="IPR017451">
    <property type="entry name" value="F-box-assoc_interact_dom"/>
</dbReference>
<dbReference type="Pfam" id="PF00646">
    <property type="entry name" value="F-box"/>
    <property type="match status" value="1"/>
</dbReference>
<dbReference type="CDD" id="cd22157">
    <property type="entry name" value="F-box_AtFBW1-like"/>
    <property type="match status" value="1"/>
</dbReference>
<keyword evidence="3" id="KW-1185">Reference proteome</keyword>
<reference evidence="2 3" key="1">
    <citation type="submission" date="2024-11" db="EMBL/GenBank/DDBJ databases">
        <title>A near-complete genome assembly of Cinchona calisaya.</title>
        <authorList>
            <person name="Lian D.C."/>
            <person name="Zhao X.W."/>
            <person name="Wei L."/>
        </authorList>
    </citation>
    <scope>NUCLEOTIDE SEQUENCE [LARGE SCALE GENOMIC DNA]</scope>
    <source>
        <tissue evidence="2">Nenye</tissue>
    </source>
</reference>
<feature type="domain" description="F-box" evidence="1">
    <location>
        <begin position="13"/>
        <end position="65"/>
    </location>
</feature>
<sequence length="400" mass="46278">METRRGKKKRLMKSQNQDIPKEIVYLILSKLPVKSLARFKCVSRTWKSLISNIQGQEKSIFYLKPKEGNMLFYTVDSELIVKELPIPFLDLPKKDFRYLGSCNGLLLFGVSKCIYLWNPMTRCCKEVLQLNFLAEKFAVAASGLCFDDSTNDYKVVIAIQNWSVIKFVLVGSIKSKEWSQINFPYAMAWSRCYVNGRLHWIVRERKLDPHLIASFDTKIFSKLIVYFDAKTLEFKEFPMPDIVYSINGELRVVDGCLCMADMTISKSQILIMREYGVKESWTTIWNGAVPKGNGKGRRFRRPGINRQMLATSEELLVAKFRHLWCFSVWDLKLNLKENSVQFPLKSCSDDMIWDTYIESLVPVDGETPDSSRHTKTFEDKIKWLPESERSTGMVSSNPVL</sequence>
<proteinExistence type="predicted"/>
<dbReference type="Proteomes" id="UP001630127">
    <property type="component" value="Unassembled WGS sequence"/>
</dbReference>
<dbReference type="PANTHER" id="PTHR31672">
    <property type="entry name" value="BNACNNG10540D PROTEIN"/>
    <property type="match status" value="1"/>
</dbReference>
<dbReference type="InterPro" id="IPR050796">
    <property type="entry name" value="SCF_F-box_component"/>
</dbReference>
<dbReference type="InterPro" id="IPR001810">
    <property type="entry name" value="F-box_dom"/>
</dbReference>
<accession>A0ABD2Z3G3</accession>
<organism evidence="2 3">
    <name type="scientific">Cinchona calisaya</name>
    <dbReference type="NCBI Taxonomy" id="153742"/>
    <lineage>
        <taxon>Eukaryota</taxon>
        <taxon>Viridiplantae</taxon>
        <taxon>Streptophyta</taxon>
        <taxon>Embryophyta</taxon>
        <taxon>Tracheophyta</taxon>
        <taxon>Spermatophyta</taxon>
        <taxon>Magnoliopsida</taxon>
        <taxon>eudicotyledons</taxon>
        <taxon>Gunneridae</taxon>
        <taxon>Pentapetalae</taxon>
        <taxon>asterids</taxon>
        <taxon>lamiids</taxon>
        <taxon>Gentianales</taxon>
        <taxon>Rubiaceae</taxon>
        <taxon>Cinchonoideae</taxon>
        <taxon>Cinchoneae</taxon>
        <taxon>Cinchona</taxon>
    </lineage>
</organism>
<dbReference type="EMBL" id="JBJUIK010000011">
    <property type="protein sequence ID" value="KAL3513991.1"/>
    <property type="molecule type" value="Genomic_DNA"/>
</dbReference>
<evidence type="ECO:0000313" key="2">
    <source>
        <dbReference type="EMBL" id="KAL3513991.1"/>
    </source>
</evidence>
<evidence type="ECO:0000313" key="3">
    <source>
        <dbReference type="Proteomes" id="UP001630127"/>
    </source>
</evidence>
<dbReference type="NCBIfam" id="TIGR01640">
    <property type="entry name" value="F_box_assoc_1"/>
    <property type="match status" value="1"/>
</dbReference>
<dbReference type="Gene3D" id="1.20.1280.50">
    <property type="match status" value="1"/>
</dbReference>
<dbReference type="AlphaFoldDB" id="A0ABD2Z3G3"/>
<comment type="caution">
    <text evidence="2">The sequence shown here is derived from an EMBL/GenBank/DDBJ whole genome shotgun (WGS) entry which is preliminary data.</text>
</comment>
<dbReference type="SUPFAM" id="SSF81383">
    <property type="entry name" value="F-box domain"/>
    <property type="match status" value="1"/>
</dbReference>
<dbReference type="PANTHER" id="PTHR31672:SF13">
    <property type="entry name" value="F-BOX PROTEIN CPR30-LIKE"/>
    <property type="match status" value="1"/>
</dbReference>
<dbReference type="InterPro" id="IPR036047">
    <property type="entry name" value="F-box-like_dom_sf"/>
</dbReference>
<dbReference type="SMART" id="SM00256">
    <property type="entry name" value="FBOX"/>
    <property type="match status" value="1"/>
</dbReference>
<protein>
    <recommendedName>
        <fullName evidence="1">F-box domain-containing protein</fullName>
    </recommendedName>
</protein>
<dbReference type="PROSITE" id="PS50181">
    <property type="entry name" value="FBOX"/>
    <property type="match status" value="1"/>
</dbReference>